<proteinExistence type="predicted"/>
<dbReference type="AlphaFoldDB" id="A0A2W5KPQ6"/>
<evidence type="ECO:0000313" key="3">
    <source>
        <dbReference type="Proteomes" id="UP000249577"/>
    </source>
</evidence>
<reference evidence="2 3" key="1">
    <citation type="submission" date="2017-08" db="EMBL/GenBank/DDBJ databases">
        <title>Infants hospitalized years apart are colonized by the same room-sourced microbial strains.</title>
        <authorList>
            <person name="Brooks B."/>
            <person name="Olm M.R."/>
            <person name="Firek B.A."/>
            <person name="Baker R."/>
            <person name="Thomas B.C."/>
            <person name="Morowitz M.J."/>
            <person name="Banfield J.F."/>
        </authorList>
    </citation>
    <scope>NUCLEOTIDE SEQUENCE [LARGE SCALE GENOMIC DNA]</scope>
    <source>
        <strain evidence="2">S2_005_003_R2_43</strain>
    </source>
</reference>
<sequence length="161" mass="17022">MTPRRRSVPNVPARAPMTPQEAADRIARIADTVQRLTAVISEETRLVRSGSYGAANALASEKSELSGRYMLDVEGLKAQGEAVGVQPREAIEEVGELHLAFRAALEENLLVIGTARSVAESLMRGVAEEIGAKKQPAAYDRSGGAYGQRPAAAPIAVSRGA</sequence>
<protein>
    <recommendedName>
        <fullName evidence="4">Flagellar basal-body protein FlbY</fullName>
    </recommendedName>
</protein>
<comment type="caution">
    <text evidence="2">The sequence shown here is derived from an EMBL/GenBank/DDBJ whole genome shotgun (WGS) entry which is preliminary data.</text>
</comment>
<dbReference type="EMBL" id="QFPN01000001">
    <property type="protein sequence ID" value="PZQ19066.1"/>
    <property type="molecule type" value="Genomic_DNA"/>
</dbReference>
<dbReference type="Proteomes" id="UP000249577">
    <property type="component" value="Unassembled WGS sequence"/>
</dbReference>
<feature type="region of interest" description="Disordered" evidence="1">
    <location>
        <begin position="135"/>
        <end position="161"/>
    </location>
</feature>
<gene>
    <name evidence="2" type="ORF">DI565_01345</name>
</gene>
<name>A0A2W5KPQ6_ANCNO</name>
<feature type="region of interest" description="Disordered" evidence="1">
    <location>
        <begin position="1"/>
        <end position="20"/>
    </location>
</feature>
<evidence type="ECO:0008006" key="4">
    <source>
        <dbReference type="Google" id="ProtNLM"/>
    </source>
</evidence>
<organism evidence="2 3">
    <name type="scientific">Ancylobacter novellus</name>
    <name type="common">Thiobacillus novellus</name>
    <dbReference type="NCBI Taxonomy" id="921"/>
    <lineage>
        <taxon>Bacteria</taxon>
        <taxon>Pseudomonadati</taxon>
        <taxon>Pseudomonadota</taxon>
        <taxon>Alphaproteobacteria</taxon>
        <taxon>Hyphomicrobiales</taxon>
        <taxon>Xanthobacteraceae</taxon>
        <taxon>Ancylobacter</taxon>
    </lineage>
</organism>
<evidence type="ECO:0000313" key="2">
    <source>
        <dbReference type="EMBL" id="PZQ19066.1"/>
    </source>
</evidence>
<evidence type="ECO:0000256" key="1">
    <source>
        <dbReference type="SAM" id="MobiDB-lite"/>
    </source>
</evidence>
<accession>A0A2W5KPQ6</accession>